<protein>
    <submittedName>
        <fullName evidence="1">Uncharacterized protein</fullName>
    </submittedName>
</protein>
<reference evidence="1 2" key="1">
    <citation type="submission" date="2018-10" db="EMBL/GenBank/DDBJ databases">
        <title>Genomic Encyclopedia of Archaeal and Bacterial Type Strains, Phase II (KMG-II): from individual species to whole genera.</title>
        <authorList>
            <person name="Goeker M."/>
        </authorList>
    </citation>
    <scope>NUCLEOTIDE SEQUENCE [LARGE SCALE GENOMIC DNA]</scope>
    <source>
        <strain evidence="1 2">DSM 19839</strain>
    </source>
</reference>
<dbReference type="AlphaFoldDB" id="A0A495PYR2"/>
<sequence>MITLKNEIREEAVIAILEYRKTEAYQIVDIVSYLASEVTYLEQEII</sequence>
<name>A0A495PYR2_9FLAO</name>
<gene>
    <name evidence="1" type="ORF">BC962_0685</name>
</gene>
<evidence type="ECO:0000313" key="2">
    <source>
        <dbReference type="Proteomes" id="UP000276282"/>
    </source>
</evidence>
<dbReference type="Proteomes" id="UP000276282">
    <property type="component" value="Unassembled WGS sequence"/>
</dbReference>
<proteinExistence type="predicted"/>
<dbReference type="RefSeq" id="WP_183075437.1">
    <property type="nucleotide sequence ID" value="NZ_RBLG01000001.1"/>
</dbReference>
<comment type="caution">
    <text evidence="1">The sequence shown here is derived from an EMBL/GenBank/DDBJ whole genome shotgun (WGS) entry which is preliminary data.</text>
</comment>
<evidence type="ECO:0000313" key="1">
    <source>
        <dbReference type="EMBL" id="RKS55716.1"/>
    </source>
</evidence>
<keyword evidence="2" id="KW-1185">Reference proteome</keyword>
<organism evidence="1 2">
    <name type="scientific">Gillisia mitskevichiae</name>
    <dbReference type="NCBI Taxonomy" id="270921"/>
    <lineage>
        <taxon>Bacteria</taxon>
        <taxon>Pseudomonadati</taxon>
        <taxon>Bacteroidota</taxon>
        <taxon>Flavobacteriia</taxon>
        <taxon>Flavobacteriales</taxon>
        <taxon>Flavobacteriaceae</taxon>
        <taxon>Gillisia</taxon>
    </lineage>
</organism>
<accession>A0A495PYR2</accession>
<dbReference type="EMBL" id="RBLG01000001">
    <property type="protein sequence ID" value="RKS55716.1"/>
    <property type="molecule type" value="Genomic_DNA"/>
</dbReference>